<dbReference type="RefSeq" id="WP_037975993.1">
    <property type="nucleotide sequence ID" value="NZ_JAWRIX010000010.1"/>
</dbReference>
<dbReference type="Proteomes" id="UP000027665">
    <property type="component" value="Unassembled WGS sequence"/>
</dbReference>
<dbReference type="OrthoDB" id="8617387at2"/>
<dbReference type="NCBIfam" id="NF040521">
    <property type="entry name" value="C45_proenzyme"/>
    <property type="match status" value="1"/>
</dbReference>
<evidence type="ECO:0008006" key="3">
    <source>
        <dbReference type="Google" id="ProtNLM"/>
    </source>
</evidence>
<accession>A0A073IS03</accession>
<gene>
    <name evidence="1" type="ORF">EH55_04515</name>
</gene>
<keyword evidence="2" id="KW-1185">Reference proteome</keyword>
<dbReference type="eggNOG" id="ENOG5032Q1B">
    <property type="taxonomic scope" value="Bacteria"/>
</dbReference>
<dbReference type="AlphaFoldDB" id="A0A073IS03"/>
<evidence type="ECO:0000313" key="2">
    <source>
        <dbReference type="Proteomes" id="UP000027665"/>
    </source>
</evidence>
<evidence type="ECO:0000313" key="1">
    <source>
        <dbReference type="EMBL" id="KEJ92271.1"/>
    </source>
</evidence>
<sequence>METFEKGSKIKNGKLNILDLYGTWREMGRQYGALARPELRHIYDAAMTKLLNDAPDRQLVCQKAEKFVANYPFRFKEILRGMAETSGLSPEDLNLINALEVIASSELVSPQCSGIAAWGDYSAGPLVYGRNYDYLPWFKELSEDLALVAFHPADGSLSVAALGYAGEIYAVNAMNETGLFLELNNGMPSGGALWYDSRVPAVAALFGFMFDCSTLDEIESAFQTTRANFAYIVGVADGQTARCFEWPVFDVKLRLSHSRPGLTVLTNHFTEFSWGLPRPDDKTYWMTRTRRQNLLNLAKHFKGTINETVMKNIMDTKIDELGATTEQTLYQLVAVPERYELWFKIPEEQEWTQIDMKSILKPRED</sequence>
<dbReference type="EMBL" id="JMKI01000031">
    <property type="protein sequence ID" value="KEJ92271.1"/>
    <property type="molecule type" value="Genomic_DNA"/>
</dbReference>
<name>A0A073IS03_9BACT</name>
<reference evidence="1 2" key="1">
    <citation type="submission" date="2014-04" db="EMBL/GenBank/DDBJ databases">
        <title>Draft Genome Sequence of Synergistes jonesii.</title>
        <authorList>
            <person name="Coil D.A."/>
            <person name="Eisen J.A."/>
            <person name="Holland-Moritz H.E."/>
        </authorList>
    </citation>
    <scope>NUCLEOTIDE SEQUENCE [LARGE SCALE GENOMIC DNA]</scope>
    <source>
        <strain evidence="1 2">78-1</strain>
    </source>
</reference>
<dbReference type="GeneID" id="90983567"/>
<proteinExistence type="predicted"/>
<dbReference type="InterPro" id="IPR047794">
    <property type="entry name" value="C45_proenzyme-like"/>
</dbReference>
<organism evidence="1 2">
    <name type="scientific">Synergistes jonesii</name>
    <dbReference type="NCBI Taxonomy" id="2754"/>
    <lineage>
        <taxon>Bacteria</taxon>
        <taxon>Thermotogati</taxon>
        <taxon>Synergistota</taxon>
        <taxon>Synergistia</taxon>
        <taxon>Synergistales</taxon>
        <taxon>Synergistaceae</taxon>
        <taxon>Synergistes</taxon>
    </lineage>
</organism>
<comment type="caution">
    <text evidence="1">The sequence shown here is derived from an EMBL/GenBank/DDBJ whole genome shotgun (WGS) entry which is preliminary data.</text>
</comment>
<dbReference type="Gene3D" id="3.60.60.10">
    <property type="entry name" value="Penicillin V Acylase, Chain A"/>
    <property type="match status" value="1"/>
</dbReference>
<dbReference type="STRING" id="2754.EH55_04515"/>
<protein>
    <recommendedName>
        <fullName evidence="3">Peptidase C45</fullName>
    </recommendedName>
</protein>